<proteinExistence type="predicted"/>
<keyword evidence="3" id="KW-1185">Reference proteome</keyword>
<reference evidence="3" key="1">
    <citation type="submission" date="2024-06" db="EMBL/GenBank/DDBJ databases">
        <title>Multi-omics analyses provide insights into the biosynthesis of the anticancer antibiotic pleurotin in Hohenbuehelia grisea.</title>
        <authorList>
            <person name="Weaver J.A."/>
            <person name="Alberti F."/>
        </authorList>
    </citation>
    <scope>NUCLEOTIDE SEQUENCE [LARGE SCALE GENOMIC DNA]</scope>
    <source>
        <strain evidence="3">T-177</strain>
    </source>
</reference>
<dbReference type="EMBL" id="JASNQZ010000008">
    <property type="protein sequence ID" value="KAL0954156.1"/>
    <property type="molecule type" value="Genomic_DNA"/>
</dbReference>
<organism evidence="2 3">
    <name type="scientific">Hohenbuehelia grisea</name>
    <dbReference type="NCBI Taxonomy" id="104357"/>
    <lineage>
        <taxon>Eukaryota</taxon>
        <taxon>Fungi</taxon>
        <taxon>Dikarya</taxon>
        <taxon>Basidiomycota</taxon>
        <taxon>Agaricomycotina</taxon>
        <taxon>Agaricomycetes</taxon>
        <taxon>Agaricomycetidae</taxon>
        <taxon>Agaricales</taxon>
        <taxon>Pleurotineae</taxon>
        <taxon>Pleurotaceae</taxon>
        <taxon>Hohenbuehelia</taxon>
    </lineage>
</organism>
<accession>A0ABR3JF20</accession>
<dbReference type="Pfam" id="PF00266">
    <property type="entry name" value="Aminotran_5"/>
    <property type="match status" value="1"/>
</dbReference>
<dbReference type="InterPro" id="IPR015421">
    <property type="entry name" value="PyrdxlP-dep_Trfase_major"/>
</dbReference>
<dbReference type="PANTHER" id="PTHR43586">
    <property type="entry name" value="CYSTEINE DESULFURASE"/>
    <property type="match status" value="1"/>
</dbReference>
<feature type="domain" description="Aminotransferase class V" evidence="1">
    <location>
        <begin position="21"/>
        <end position="414"/>
    </location>
</feature>
<dbReference type="InterPro" id="IPR000192">
    <property type="entry name" value="Aminotrans_V_dom"/>
</dbReference>
<dbReference type="Proteomes" id="UP001556367">
    <property type="component" value="Unassembled WGS sequence"/>
</dbReference>
<comment type="caution">
    <text evidence="2">The sequence shown here is derived from an EMBL/GenBank/DDBJ whole genome shotgun (WGS) entry which is preliminary data.</text>
</comment>
<dbReference type="Gene3D" id="3.40.640.10">
    <property type="entry name" value="Type I PLP-dependent aspartate aminotransferase-like (Major domain)"/>
    <property type="match status" value="1"/>
</dbReference>
<dbReference type="SUPFAM" id="SSF53383">
    <property type="entry name" value="PLP-dependent transferases"/>
    <property type="match status" value="1"/>
</dbReference>
<evidence type="ECO:0000313" key="2">
    <source>
        <dbReference type="EMBL" id="KAL0954156.1"/>
    </source>
</evidence>
<dbReference type="PANTHER" id="PTHR43586:SF21">
    <property type="entry name" value="PYRIDOXAL PHOSPHATE (PLP)-DEPENDENT ASPARTATE AMINOTRANSFERASE SUPERFAMILY"/>
    <property type="match status" value="1"/>
</dbReference>
<name>A0ABR3JF20_9AGAR</name>
<dbReference type="InterPro" id="IPR015424">
    <property type="entry name" value="PyrdxlP-dep_Trfase"/>
</dbReference>
<protein>
    <recommendedName>
        <fullName evidence="1">Aminotransferase class V domain-containing protein</fullName>
    </recommendedName>
</protein>
<gene>
    <name evidence="2" type="ORF">HGRIS_005293</name>
</gene>
<dbReference type="Gene3D" id="3.90.1150.10">
    <property type="entry name" value="Aspartate Aminotransferase, domain 1"/>
    <property type="match status" value="1"/>
</dbReference>
<evidence type="ECO:0000313" key="3">
    <source>
        <dbReference type="Proteomes" id="UP001556367"/>
    </source>
</evidence>
<sequence>MSQLDVTQARANFPSLQSGYIFADNAGGSQVTQFVVDYISDYLLNTNVQLGADYSVSVLSTQRVASGPEVVAKLFNATSPNEIVFGASSTLNLENLARGLEPDIQPGDEFIITGEHEANTGPWKKLAARRGATIKYWHPVPTSPNNPYSIGSRIEDLIPLITAKTRIVAISACSNILGSVVPVKKVVEAVRAEGVAKGAKKIEVSVDCVAYAPHRRIDVQDWDVDYCVFSFYKVYGPHISALYVRSAALVGSVQSLAHHFLRVDDVSYKLQPGGPGYELVYGTTATLPYLLSLTPQNDLQASFDAIEAHEQALLEPLLGYLSAPEQYTRGVRIVGQELSGPSRVPTVSFVVVGDKPLRSKDIVDVFDKKGGIGIRWGHFYAYTLVDSLEPKVDVDDGVVRISLVHYNTVEEVHRIIAILKEILN</sequence>
<evidence type="ECO:0000259" key="1">
    <source>
        <dbReference type="Pfam" id="PF00266"/>
    </source>
</evidence>
<dbReference type="InterPro" id="IPR015422">
    <property type="entry name" value="PyrdxlP-dep_Trfase_small"/>
</dbReference>